<dbReference type="GO" id="GO:0008270">
    <property type="term" value="F:zinc ion binding"/>
    <property type="evidence" value="ECO:0007669"/>
    <property type="project" value="UniProtKB-KW"/>
</dbReference>
<dbReference type="OrthoDB" id="5873341at2759"/>
<evidence type="ECO:0000256" key="1">
    <source>
        <dbReference type="PROSITE-ProRule" id="PRU00047"/>
    </source>
</evidence>
<evidence type="ECO:0000313" key="4">
    <source>
        <dbReference type="Proteomes" id="UP000050761"/>
    </source>
</evidence>
<organism evidence="4 5">
    <name type="scientific">Heligmosomoides polygyrus</name>
    <name type="common">Parasitic roundworm</name>
    <dbReference type="NCBI Taxonomy" id="6339"/>
    <lineage>
        <taxon>Eukaryota</taxon>
        <taxon>Metazoa</taxon>
        <taxon>Ecdysozoa</taxon>
        <taxon>Nematoda</taxon>
        <taxon>Chromadorea</taxon>
        <taxon>Rhabditida</taxon>
        <taxon>Rhabditina</taxon>
        <taxon>Rhabditomorpha</taxon>
        <taxon>Strongyloidea</taxon>
        <taxon>Heligmosomidae</taxon>
        <taxon>Heligmosomoides</taxon>
    </lineage>
</organism>
<proteinExistence type="predicted"/>
<dbReference type="Pfam" id="PF00098">
    <property type="entry name" value="zf-CCHC"/>
    <property type="match status" value="1"/>
</dbReference>
<dbReference type="PROSITE" id="PS50158">
    <property type="entry name" value="ZF_CCHC"/>
    <property type="match status" value="1"/>
</dbReference>
<accession>A0A183GSQ8</accession>
<accession>A0A3P8F2P2</accession>
<dbReference type="AlphaFoldDB" id="A0A183GSQ8"/>
<keyword evidence="1" id="KW-0863">Zinc-finger</keyword>
<dbReference type="InterPro" id="IPR036875">
    <property type="entry name" value="Znf_CCHC_sf"/>
</dbReference>
<dbReference type="GO" id="GO:0019899">
    <property type="term" value="F:enzyme binding"/>
    <property type="evidence" value="ECO:0007669"/>
    <property type="project" value="UniProtKB-ARBA"/>
</dbReference>
<reference evidence="5" key="2">
    <citation type="submission" date="2019-09" db="UniProtKB">
        <authorList>
            <consortium name="WormBaseParasite"/>
        </authorList>
    </citation>
    <scope>IDENTIFICATION</scope>
</reference>
<reference evidence="3 4" key="1">
    <citation type="submission" date="2018-11" db="EMBL/GenBank/DDBJ databases">
        <authorList>
            <consortium name="Pathogen Informatics"/>
        </authorList>
    </citation>
    <scope>NUCLEOTIDE SEQUENCE [LARGE SCALE GENOMIC DNA]</scope>
</reference>
<dbReference type="SMART" id="SM00343">
    <property type="entry name" value="ZnF_C2HC"/>
    <property type="match status" value="1"/>
</dbReference>
<evidence type="ECO:0000259" key="2">
    <source>
        <dbReference type="PROSITE" id="PS50158"/>
    </source>
</evidence>
<dbReference type="WBParaSite" id="HPBE_0002572801-mRNA-1">
    <property type="protein sequence ID" value="HPBE_0002572801-mRNA-1"/>
    <property type="gene ID" value="HPBE_0002572801"/>
</dbReference>
<name>A0A183GSQ8_HELPZ</name>
<dbReference type="Gene3D" id="4.10.60.10">
    <property type="entry name" value="Zinc finger, CCHC-type"/>
    <property type="match status" value="1"/>
</dbReference>
<dbReference type="Proteomes" id="UP000050761">
    <property type="component" value="Unassembled WGS sequence"/>
</dbReference>
<feature type="domain" description="CCHC-type" evidence="2">
    <location>
        <begin position="221"/>
        <end position="235"/>
    </location>
</feature>
<evidence type="ECO:0000313" key="3">
    <source>
        <dbReference type="EMBL" id="VDP53408.1"/>
    </source>
</evidence>
<gene>
    <name evidence="3" type="ORF">HPBE_LOCUS25727</name>
</gene>
<keyword evidence="1" id="KW-0479">Metal-binding</keyword>
<keyword evidence="4" id="KW-1185">Reference proteome</keyword>
<dbReference type="GO" id="GO:0005737">
    <property type="term" value="C:cytoplasm"/>
    <property type="evidence" value="ECO:0007669"/>
    <property type="project" value="UniProtKB-ARBA"/>
</dbReference>
<dbReference type="GO" id="GO:0003676">
    <property type="term" value="F:nucleic acid binding"/>
    <property type="evidence" value="ECO:0007669"/>
    <property type="project" value="InterPro"/>
</dbReference>
<evidence type="ECO:0000313" key="5">
    <source>
        <dbReference type="WBParaSite" id="HPBE_0002572801-mRNA-1"/>
    </source>
</evidence>
<dbReference type="EMBL" id="UZAH01038487">
    <property type="protein sequence ID" value="VDP53408.1"/>
    <property type="molecule type" value="Genomic_DNA"/>
</dbReference>
<protein>
    <submittedName>
        <fullName evidence="5">CCHC-type domain-containing protein</fullName>
    </submittedName>
</protein>
<dbReference type="InterPro" id="IPR001878">
    <property type="entry name" value="Znf_CCHC"/>
</dbReference>
<keyword evidence="1" id="KW-0862">Zinc</keyword>
<sequence>MSSQQDELAPPVQEEVIPLSREDFEGLCKLASPQGVALWDPFSSDAPSSSVKQSFVRPWLQKQFEFNTEVLSVISSCMRALPEEHQVRTVLKKAGSLLAQRNEILVVADKDPEIWEFYEKRSKAESFKTSNPILAEYFKEKKKEDREGRLNPQVPWKRPFHPYPVRGQQPFRYGGAAWSPAPPSGIQESPYFRQVRPQFRDYSTGYQTSSDRRYSKQHQMCYNCGTFGHFSSECRAPRSRK</sequence>
<dbReference type="SUPFAM" id="SSF57756">
    <property type="entry name" value="Retrovirus zinc finger-like domains"/>
    <property type="match status" value="1"/>
</dbReference>